<evidence type="ECO:0000256" key="6">
    <source>
        <dbReference type="ARBA" id="ARBA00022705"/>
    </source>
</evidence>
<dbReference type="CDD" id="cd09898">
    <property type="entry name" value="H3TH_53EXO"/>
    <property type="match status" value="1"/>
</dbReference>
<dbReference type="FunFam" id="1.10.150.20:FF:000002">
    <property type="entry name" value="DNA polymerase I"/>
    <property type="match status" value="1"/>
</dbReference>
<keyword evidence="10" id="KW-0234">DNA repair</keyword>
<dbReference type="GO" id="GO:0006302">
    <property type="term" value="P:double-strand break repair"/>
    <property type="evidence" value="ECO:0007669"/>
    <property type="project" value="TreeGrafter"/>
</dbReference>
<evidence type="ECO:0000256" key="9">
    <source>
        <dbReference type="ARBA" id="ARBA00023125"/>
    </source>
</evidence>
<reference evidence="14" key="1">
    <citation type="submission" date="2020-10" db="EMBL/GenBank/DDBJ databases">
        <authorList>
            <person name="Gilroy R."/>
        </authorList>
    </citation>
    <scope>NUCLEOTIDE SEQUENCE</scope>
    <source>
        <strain evidence="14">10406</strain>
    </source>
</reference>
<evidence type="ECO:0000259" key="12">
    <source>
        <dbReference type="SMART" id="SM00475"/>
    </source>
</evidence>
<keyword evidence="7" id="KW-0227">DNA damage</keyword>
<dbReference type="GO" id="GO:0006261">
    <property type="term" value="P:DNA-templated DNA replication"/>
    <property type="evidence" value="ECO:0007669"/>
    <property type="project" value="InterPro"/>
</dbReference>
<dbReference type="InterPro" id="IPR020045">
    <property type="entry name" value="DNA_polI_H3TH"/>
</dbReference>
<dbReference type="FunFam" id="1.10.150.20:FF:000003">
    <property type="entry name" value="DNA polymerase I"/>
    <property type="match status" value="1"/>
</dbReference>
<dbReference type="GO" id="GO:0008409">
    <property type="term" value="F:5'-3' exonuclease activity"/>
    <property type="evidence" value="ECO:0007669"/>
    <property type="project" value="InterPro"/>
</dbReference>
<keyword evidence="5" id="KW-0548">Nucleotidyltransferase</keyword>
<dbReference type="SUPFAM" id="SSF47807">
    <property type="entry name" value="5' to 3' exonuclease, C-terminal subdomain"/>
    <property type="match status" value="1"/>
</dbReference>
<dbReference type="InterPro" id="IPR029060">
    <property type="entry name" value="PIN-like_dom_sf"/>
</dbReference>
<dbReference type="Pfam" id="PF01367">
    <property type="entry name" value="5_3_exonuc"/>
    <property type="match status" value="1"/>
</dbReference>
<dbReference type="Gene3D" id="3.30.70.370">
    <property type="match status" value="1"/>
</dbReference>
<dbReference type="SUPFAM" id="SSF88723">
    <property type="entry name" value="PIN domain-like"/>
    <property type="match status" value="1"/>
</dbReference>
<feature type="domain" description="5'-3' exonuclease" evidence="12">
    <location>
        <begin position="4"/>
        <end position="258"/>
    </location>
</feature>
<dbReference type="SUPFAM" id="SSF56672">
    <property type="entry name" value="DNA/RNA polymerases"/>
    <property type="match status" value="1"/>
</dbReference>
<evidence type="ECO:0000259" key="13">
    <source>
        <dbReference type="SMART" id="SM00482"/>
    </source>
</evidence>
<keyword evidence="9" id="KW-0238">DNA-binding</keyword>
<dbReference type="InterPro" id="IPR036279">
    <property type="entry name" value="5-3_exonuclease_C_sf"/>
</dbReference>
<dbReference type="PROSITE" id="PS00447">
    <property type="entry name" value="DNA_POLYMERASE_A"/>
    <property type="match status" value="1"/>
</dbReference>
<dbReference type="GO" id="GO:0003677">
    <property type="term" value="F:DNA binding"/>
    <property type="evidence" value="ECO:0007669"/>
    <property type="project" value="UniProtKB-KW"/>
</dbReference>
<dbReference type="Proteomes" id="UP000886857">
    <property type="component" value="Unassembled WGS sequence"/>
</dbReference>
<evidence type="ECO:0000313" key="14">
    <source>
        <dbReference type="EMBL" id="HIU99046.1"/>
    </source>
</evidence>
<dbReference type="SMART" id="SM00482">
    <property type="entry name" value="POLAc"/>
    <property type="match status" value="1"/>
</dbReference>
<dbReference type="FunFam" id="1.20.1060.10:FF:000001">
    <property type="entry name" value="DNA polymerase I"/>
    <property type="match status" value="1"/>
</dbReference>
<comment type="catalytic activity">
    <reaction evidence="11">
        <text>DNA(n) + a 2'-deoxyribonucleoside 5'-triphosphate = DNA(n+1) + diphosphate</text>
        <dbReference type="Rhea" id="RHEA:22508"/>
        <dbReference type="Rhea" id="RHEA-COMP:17339"/>
        <dbReference type="Rhea" id="RHEA-COMP:17340"/>
        <dbReference type="ChEBI" id="CHEBI:33019"/>
        <dbReference type="ChEBI" id="CHEBI:61560"/>
        <dbReference type="ChEBI" id="CHEBI:173112"/>
        <dbReference type="EC" id="2.7.7.7"/>
    </reaction>
</comment>
<keyword evidence="8" id="KW-0239">DNA-directed DNA polymerase</keyword>
<organism evidence="14 15">
    <name type="scientific">Candidatus Limadaptatus stercoripullorum</name>
    <dbReference type="NCBI Taxonomy" id="2840846"/>
    <lineage>
        <taxon>Bacteria</taxon>
        <taxon>Bacillati</taxon>
        <taxon>Bacillota</taxon>
        <taxon>Clostridia</taxon>
        <taxon>Eubacteriales</taxon>
        <taxon>Candidatus Limadaptatus</taxon>
    </lineage>
</organism>
<dbReference type="EC" id="2.7.7.7" evidence="2"/>
<dbReference type="InterPro" id="IPR036397">
    <property type="entry name" value="RNaseH_sf"/>
</dbReference>
<dbReference type="GO" id="GO:0003887">
    <property type="term" value="F:DNA-directed DNA polymerase activity"/>
    <property type="evidence" value="ECO:0007669"/>
    <property type="project" value="UniProtKB-KW"/>
</dbReference>
<evidence type="ECO:0000256" key="5">
    <source>
        <dbReference type="ARBA" id="ARBA00022695"/>
    </source>
</evidence>
<dbReference type="Gene3D" id="1.20.1060.10">
    <property type="entry name" value="Taq DNA Polymerase, Chain T, domain 4"/>
    <property type="match status" value="1"/>
</dbReference>
<evidence type="ECO:0000256" key="3">
    <source>
        <dbReference type="ARBA" id="ARBA00020311"/>
    </source>
</evidence>
<dbReference type="InterPro" id="IPR019760">
    <property type="entry name" value="DNA-dir_DNA_pol_A_CS"/>
</dbReference>
<dbReference type="PANTHER" id="PTHR10133:SF27">
    <property type="entry name" value="DNA POLYMERASE NU"/>
    <property type="match status" value="1"/>
</dbReference>
<name>A0A9D1NAC9_9FIRM</name>
<evidence type="ECO:0000256" key="11">
    <source>
        <dbReference type="ARBA" id="ARBA00049244"/>
    </source>
</evidence>
<dbReference type="SMART" id="SM00475">
    <property type="entry name" value="53EXOc"/>
    <property type="match status" value="1"/>
</dbReference>
<dbReference type="InterPro" id="IPR020046">
    <property type="entry name" value="5-3_exonucl_a-hlix_arch_N"/>
</dbReference>
<dbReference type="InterPro" id="IPR002298">
    <property type="entry name" value="DNA_polymerase_A"/>
</dbReference>
<evidence type="ECO:0000256" key="10">
    <source>
        <dbReference type="ARBA" id="ARBA00023204"/>
    </source>
</evidence>
<accession>A0A9D1NAC9</accession>
<dbReference type="InterPro" id="IPR043502">
    <property type="entry name" value="DNA/RNA_pol_sf"/>
</dbReference>
<dbReference type="Gene3D" id="3.40.50.1010">
    <property type="entry name" value="5'-nuclease"/>
    <property type="match status" value="1"/>
</dbReference>
<dbReference type="CDD" id="cd09859">
    <property type="entry name" value="PIN_53EXO"/>
    <property type="match status" value="1"/>
</dbReference>
<dbReference type="InterPro" id="IPR002421">
    <property type="entry name" value="5-3_exonuclease"/>
</dbReference>
<evidence type="ECO:0000256" key="2">
    <source>
        <dbReference type="ARBA" id="ARBA00012417"/>
    </source>
</evidence>
<dbReference type="EMBL" id="DVOE01000066">
    <property type="protein sequence ID" value="HIU99046.1"/>
    <property type="molecule type" value="Genomic_DNA"/>
</dbReference>
<proteinExistence type="inferred from homology"/>
<dbReference type="PRINTS" id="PR00868">
    <property type="entry name" value="DNAPOLI"/>
</dbReference>
<keyword evidence="4" id="KW-0808">Transferase</keyword>
<dbReference type="InterPro" id="IPR008918">
    <property type="entry name" value="HhH2"/>
</dbReference>
<dbReference type="AlphaFoldDB" id="A0A9D1NAC9"/>
<protein>
    <recommendedName>
        <fullName evidence="3">DNA polymerase I</fullName>
        <ecNumber evidence="2">2.7.7.7</ecNumber>
    </recommendedName>
</protein>
<dbReference type="Pfam" id="PF00476">
    <property type="entry name" value="DNA_pol_A"/>
    <property type="match status" value="1"/>
</dbReference>
<comment type="similarity">
    <text evidence="1">Belongs to the DNA polymerase type-A family.</text>
</comment>
<evidence type="ECO:0000313" key="15">
    <source>
        <dbReference type="Proteomes" id="UP000886857"/>
    </source>
</evidence>
<dbReference type="CDD" id="cd08637">
    <property type="entry name" value="DNA_pol_A_pol_I_C"/>
    <property type="match status" value="1"/>
</dbReference>
<dbReference type="Gene3D" id="1.10.150.20">
    <property type="entry name" value="5' to 3' exonuclease, C-terminal subdomain"/>
    <property type="match status" value="2"/>
</dbReference>
<dbReference type="Pfam" id="PF02739">
    <property type="entry name" value="5_3_exonuc_N"/>
    <property type="match status" value="1"/>
</dbReference>
<evidence type="ECO:0000256" key="4">
    <source>
        <dbReference type="ARBA" id="ARBA00022679"/>
    </source>
</evidence>
<sequence length="832" mass="91282">MKGGKFLLIDANSLIHRAYHALPNLMSSKGLHTGAIYGFVNLFLRIVKEQQPTHVAAAFDLKAPTFRHKMYAPYKATRRPMDSELAEQFEPLKELLALMKVGCVSMEGYEADDILGTLSRRLDGECIVLTGDRDSLQLVSEKTRVFRTVKGVTDIEIYDLEKLAEEGFTPARFIDYKALRGDPSDNIPGVPGVGEKTAKQLLERYDSLDEVLAHADEIKGKLGENLRSGREIALLSRELATIDTDVPLAVTEEDLVFSGVYPAAVRARLAELELNSLVPRMKFDESEPAPAAREKKRIVLSSAEEIGKACVGDEIAVMFGEEMTFTADGETEYAVDTSVDLFGGGIAWDDAAEELAKLTADKRLVCFDFKRLYKRYGFAGSSRFDAMIAAHLVRGSAPVKSAESVLGADGGAVELWAFARKAERELREAGLDRLYSEVELPLAPVLADMEKRGVAVSEPALAALKDKYEARLAELSREIYELAGTNFNIASPKQLGEVLFDKLGLPHGKKTKTGWSVGEEVLAGLVAAHPVVPAVLEWRHFSKLLGTYVVGMQPLVTGGRIHTEFNQCVTATGRLSSTGPNLQNIPVRGEEAKDVKSAFTASEGCVLVSADYSQIELRLLAHFSGDGILVDAFKSGRDIHAATAAAVLGKRIEDVTPEERRDAKAINFGIIYGMSDFGLAENLAIPRYKAKEFIDRYFESHPAVRSYLDGCVENAREKGYAETMMGRRRALPDIRSSNYHLRTAAERMAMNTPLQGTAAEIVKAAMLAVERSLRGMKAKMILQIHDELIVDAPVEERAAVEEILRREMEGAVKLRVPLVVETASAGNWGDLK</sequence>
<reference evidence="14" key="2">
    <citation type="journal article" date="2021" name="PeerJ">
        <title>Extensive microbial diversity within the chicken gut microbiome revealed by metagenomics and culture.</title>
        <authorList>
            <person name="Gilroy R."/>
            <person name="Ravi A."/>
            <person name="Getino M."/>
            <person name="Pursley I."/>
            <person name="Horton D.L."/>
            <person name="Alikhan N.F."/>
            <person name="Baker D."/>
            <person name="Gharbi K."/>
            <person name="Hall N."/>
            <person name="Watson M."/>
            <person name="Adriaenssens E.M."/>
            <person name="Foster-Nyarko E."/>
            <person name="Jarju S."/>
            <person name="Secka A."/>
            <person name="Antonio M."/>
            <person name="Oren A."/>
            <person name="Chaudhuri R.R."/>
            <person name="La Ragione R."/>
            <person name="Hildebrand F."/>
            <person name="Pallen M.J."/>
        </authorList>
    </citation>
    <scope>NUCLEOTIDE SEQUENCE</scope>
    <source>
        <strain evidence="14">10406</strain>
    </source>
</reference>
<dbReference type="Gene3D" id="3.30.420.10">
    <property type="entry name" value="Ribonuclease H-like superfamily/Ribonuclease H"/>
    <property type="match status" value="1"/>
</dbReference>
<evidence type="ECO:0000256" key="1">
    <source>
        <dbReference type="ARBA" id="ARBA00007705"/>
    </source>
</evidence>
<gene>
    <name evidence="14" type="ORF">IAC73_04320</name>
</gene>
<feature type="domain" description="DNA-directed DNA polymerase family A palm" evidence="13">
    <location>
        <begin position="592"/>
        <end position="796"/>
    </location>
</feature>
<evidence type="ECO:0000256" key="8">
    <source>
        <dbReference type="ARBA" id="ARBA00022932"/>
    </source>
</evidence>
<dbReference type="SMART" id="SM00279">
    <property type="entry name" value="HhH2"/>
    <property type="match status" value="1"/>
</dbReference>
<dbReference type="PANTHER" id="PTHR10133">
    <property type="entry name" value="DNA POLYMERASE I"/>
    <property type="match status" value="1"/>
</dbReference>
<comment type="caution">
    <text evidence="14">The sequence shown here is derived from an EMBL/GenBank/DDBJ whole genome shotgun (WGS) entry which is preliminary data.</text>
</comment>
<keyword evidence="6" id="KW-0235">DNA replication</keyword>
<evidence type="ECO:0000256" key="7">
    <source>
        <dbReference type="ARBA" id="ARBA00022763"/>
    </source>
</evidence>
<dbReference type="InterPro" id="IPR001098">
    <property type="entry name" value="DNA-dir_DNA_pol_A_palm_dom"/>
</dbReference>